<dbReference type="Gene3D" id="3.40.50.200">
    <property type="entry name" value="Peptidase S8/S53 domain"/>
    <property type="match status" value="1"/>
</dbReference>
<dbReference type="EMBL" id="JAUSTT010000021">
    <property type="protein sequence ID" value="MDQ0177396.1"/>
    <property type="molecule type" value="Genomic_DNA"/>
</dbReference>
<dbReference type="InterPro" id="IPR008969">
    <property type="entry name" value="CarboxyPept-like_regulatory"/>
</dbReference>
<dbReference type="SUPFAM" id="SSF49464">
    <property type="entry name" value="Carboxypeptidase regulatory domain-like"/>
    <property type="match status" value="2"/>
</dbReference>
<dbReference type="SUPFAM" id="SSF52743">
    <property type="entry name" value="Subtilisin-like"/>
    <property type="match status" value="1"/>
</dbReference>
<dbReference type="PROSITE" id="PS00138">
    <property type="entry name" value="SUBTILASE_SER"/>
    <property type="match status" value="1"/>
</dbReference>
<proteinExistence type="inferred from homology"/>
<evidence type="ECO:0000256" key="3">
    <source>
        <dbReference type="ARBA" id="ARBA00022801"/>
    </source>
</evidence>
<dbReference type="InterPro" id="IPR000209">
    <property type="entry name" value="Peptidase_S8/S53_dom"/>
</dbReference>
<dbReference type="Gene3D" id="2.60.40.1120">
    <property type="entry name" value="Carboxypeptidase-like, regulatory domain"/>
    <property type="match status" value="2"/>
</dbReference>
<name>A0ABT9WVR6_9BACI</name>
<dbReference type="InterPro" id="IPR015500">
    <property type="entry name" value="Peptidase_S8_subtilisin-rel"/>
</dbReference>
<dbReference type="EC" id="3.4.21.-" evidence="9"/>
<dbReference type="InterPro" id="IPR022398">
    <property type="entry name" value="Peptidase_S8_His-AS"/>
</dbReference>
<feature type="active site" description="Charge relay system" evidence="5">
    <location>
        <position position="446"/>
    </location>
</feature>
<feature type="active site" description="Charge relay system" evidence="5">
    <location>
        <position position="268"/>
    </location>
</feature>
<keyword evidence="4 5" id="KW-0720">Serine protease</keyword>
<dbReference type="InterPro" id="IPR051048">
    <property type="entry name" value="Peptidase_S8/S53_subtilisin"/>
</dbReference>
<evidence type="ECO:0000313" key="10">
    <source>
        <dbReference type="Proteomes" id="UP001223586"/>
    </source>
</evidence>
<dbReference type="PROSITE" id="PS51892">
    <property type="entry name" value="SUBTILASE"/>
    <property type="match status" value="1"/>
</dbReference>
<keyword evidence="3 5" id="KW-0378">Hydrolase</keyword>
<keyword evidence="2 5" id="KW-0645">Protease</keyword>
<reference evidence="9 10" key="1">
    <citation type="submission" date="2023-07" db="EMBL/GenBank/DDBJ databases">
        <title>Genomic Encyclopedia of Type Strains, Phase IV (KMG-IV): sequencing the most valuable type-strain genomes for metagenomic binning, comparative biology and taxonomic classification.</title>
        <authorList>
            <person name="Goeker M."/>
        </authorList>
    </citation>
    <scope>NUCLEOTIDE SEQUENCE [LARGE SCALE GENOMIC DNA]</scope>
    <source>
        <strain evidence="9 10">DSM 23837</strain>
    </source>
</reference>
<feature type="active site" description="Charge relay system" evidence="5">
    <location>
        <position position="222"/>
    </location>
</feature>
<comment type="caution">
    <text evidence="9">The sequence shown here is derived from an EMBL/GenBank/DDBJ whole genome shotgun (WGS) entry which is preliminary data.</text>
</comment>
<dbReference type="PRINTS" id="PR00723">
    <property type="entry name" value="SUBTILISIN"/>
</dbReference>
<dbReference type="Pfam" id="PF13620">
    <property type="entry name" value="CarboxypepD_reg"/>
    <property type="match status" value="1"/>
</dbReference>
<dbReference type="Gene3D" id="2.60.40.10">
    <property type="entry name" value="Immunoglobulins"/>
    <property type="match status" value="2"/>
</dbReference>
<keyword evidence="10" id="KW-1185">Reference proteome</keyword>
<dbReference type="InterPro" id="IPR036852">
    <property type="entry name" value="Peptidase_S8/S53_dom_sf"/>
</dbReference>
<sequence>MRKKRRKQIVSILVAFMMLSLISPNFARAEATRGMHTSLKQEQNVTKEKINNQLLSQFKDDDKVTFLIKFKEQVDTNKVALQAKEDAKKASLTVQKTKFLQRSAVVSELKAAALETQYRVKAFLEEEEQKGNVEDIRSYFIVNGMAVTATKEVAEKLASFEEIDKILPNEVRQLETTQTIGRQVTLPGSKTNQIEWNIDRVKAPQTWALGIDGTGTVVASIDTGVQWDHPALKEKYRGYDPATGTVDHRFNWFDATAKKTAPYDDQGHGTHVTGTMVGSEPNGSNQIGVAPGAKWIAVKAFTAAGGTDANLLAAGEWILAPTDAEGNVRVDMAPDVVNNSWGGGPGMDEWYRPMVQNWRAAEIFPEFSAGNTSLFNPGGPGSIANPANYPESFATGATNNQDKLANFSLQGPSPYNKIKPDIAAPGVNIRSSVPGGKYEGGWNGTSMAGPHVSAVAALLRQVDASLSVDDMEKILLDTAIPLTDSTFPSSPNNGYGHGLVNAYDAVVSIQNGLGKIEGQVQRASAGNDKAAHVPREQTPAVKDELVNPAFVPIRAQVSVLESGRSVFTDPENGRYSLSHASGSYTIQAEAYGYHSKQQSVNVASDSVTTANFVLEEMKKYTINGVVKDSVTGEPIEGAKLLLIEDAAVAPVITDEKGQYSITAYEGTYTLKVLAPSYHSQEVNVNIEQNDAAVNVELEPFFSYPGGEIGYDDGNPDNARAFYEAGNGWAVKMSLPEGKESGIVTDGVFRFWNTEWPVPGGTEFEVEVWDATGVDGAPGKKIAGPVKGTALRNDEWTVVDLSDKGIVVDGDFYMVYIQTKPNPYAPGLATDESSPNAKRSWQYVDGAWSKSPIDEGNYMIRARVSYEVAVPVIKTPEDGFITNESKVIVEGTSSPTTKVIVKNNDVEAASMEIGEDGKFSVEVDLNEGENILTAVSYLNDTPTGQSTPVTVILDTEVPELTIDNPKDGDKISSETITVEGSVEPKNLESVKVNGSEAKVVDGKYSKRIMLDAGENEIEVVAQYKSGNTAVKKIKVYSKYEAPVIENLQPTADKNLKAGESVKIEFDSEPGLKASFVIHMPLTNTGQVANATELPMMETSDGHYVGYWTATSNVVADGAAIEVKAVDSFDNETRQVAAGKLFINVNTNSDASLSLELIE</sequence>
<feature type="signal peptide" evidence="6">
    <location>
        <begin position="1"/>
        <end position="29"/>
    </location>
</feature>
<dbReference type="Pfam" id="PF00082">
    <property type="entry name" value="Peptidase_S8"/>
    <property type="match status" value="1"/>
</dbReference>
<feature type="domain" description="Inhibitor I9" evidence="8">
    <location>
        <begin position="66"/>
        <end position="174"/>
    </location>
</feature>
<evidence type="ECO:0000259" key="7">
    <source>
        <dbReference type="Pfam" id="PF00082"/>
    </source>
</evidence>
<organism evidence="9 10">
    <name type="scientific">Bacillus chungangensis</name>
    <dbReference type="NCBI Taxonomy" id="587633"/>
    <lineage>
        <taxon>Bacteria</taxon>
        <taxon>Bacillati</taxon>
        <taxon>Bacillota</taxon>
        <taxon>Bacilli</taxon>
        <taxon>Bacillales</taxon>
        <taxon>Bacillaceae</taxon>
        <taxon>Bacillus</taxon>
    </lineage>
</organism>
<dbReference type="PANTHER" id="PTHR43399:SF4">
    <property type="entry name" value="CELL WALL-ASSOCIATED PROTEASE"/>
    <property type="match status" value="1"/>
</dbReference>
<evidence type="ECO:0000313" key="9">
    <source>
        <dbReference type="EMBL" id="MDQ0177396.1"/>
    </source>
</evidence>
<feature type="chain" id="PRO_5045684510" evidence="6">
    <location>
        <begin position="30"/>
        <end position="1157"/>
    </location>
</feature>
<dbReference type="Pfam" id="PF05922">
    <property type="entry name" value="Inhibitor_I9"/>
    <property type="match status" value="1"/>
</dbReference>
<evidence type="ECO:0000259" key="8">
    <source>
        <dbReference type="Pfam" id="PF05922"/>
    </source>
</evidence>
<dbReference type="InterPro" id="IPR023828">
    <property type="entry name" value="Peptidase_S8_Ser-AS"/>
</dbReference>
<comment type="similarity">
    <text evidence="1 5">Belongs to the peptidase S8 family.</text>
</comment>
<keyword evidence="6" id="KW-0732">Signal</keyword>
<dbReference type="InterPro" id="IPR010259">
    <property type="entry name" value="S8pro/Inhibitor_I9"/>
</dbReference>
<dbReference type="GO" id="GO:0016787">
    <property type="term" value="F:hydrolase activity"/>
    <property type="evidence" value="ECO:0007669"/>
    <property type="project" value="UniProtKB-KW"/>
</dbReference>
<dbReference type="InterPro" id="IPR013783">
    <property type="entry name" value="Ig-like_fold"/>
</dbReference>
<dbReference type="InterPro" id="IPR033857">
    <property type="entry name" value="Bacillopeptidase_F"/>
</dbReference>
<dbReference type="PROSITE" id="PS00137">
    <property type="entry name" value="SUBTILASE_HIS"/>
    <property type="match status" value="1"/>
</dbReference>
<gene>
    <name evidence="9" type="ORF">J2S08_003275</name>
</gene>
<protein>
    <submittedName>
        <fullName evidence="9">Bacillopeptidase F</fullName>
        <ecNumber evidence="9">3.4.21.-</ecNumber>
    </submittedName>
</protein>
<feature type="domain" description="Peptidase S8/S53" evidence="7">
    <location>
        <begin position="213"/>
        <end position="498"/>
    </location>
</feature>
<accession>A0ABT9WVR6</accession>
<dbReference type="PANTHER" id="PTHR43399">
    <property type="entry name" value="SUBTILISIN-RELATED"/>
    <property type="match status" value="1"/>
</dbReference>
<dbReference type="CDD" id="cd07481">
    <property type="entry name" value="Peptidases_S8_BacillopeptidaseF-like"/>
    <property type="match status" value="1"/>
</dbReference>
<dbReference type="Proteomes" id="UP001223586">
    <property type="component" value="Unassembled WGS sequence"/>
</dbReference>
<evidence type="ECO:0000256" key="4">
    <source>
        <dbReference type="ARBA" id="ARBA00022825"/>
    </source>
</evidence>
<evidence type="ECO:0000256" key="6">
    <source>
        <dbReference type="SAM" id="SignalP"/>
    </source>
</evidence>
<dbReference type="Pfam" id="PF09136">
    <property type="entry name" value="Glucodextran_B"/>
    <property type="match status" value="2"/>
</dbReference>
<dbReference type="Pfam" id="PF13715">
    <property type="entry name" value="CarbopepD_reg_2"/>
    <property type="match status" value="1"/>
</dbReference>
<evidence type="ECO:0000256" key="5">
    <source>
        <dbReference type="PROSITE-ProRule" id="PRU01240"/>
    </source>
</evidence>
<evidence type="ECO:0000256" key="2">
    <source>
        <dbReference type="ARBA" id="ARBA00022670"/>
    </source>
</evidence>
<evidence type="ECO:0000256" key="1">
    <source>
        <dbReference type="ARBA" id="ARBA00011073"/>
    </source>
</evidence>